<dbReference type="InterPro" id="IPR036388">
    <property type="entry name" value="WH-like_DNA-bd_sf"/>
</dbReference>
<dbReference type="Pfam" id="PF01380">
    <property type="entry name" value="SIS"/>
    <property type="match status" value="1"/>
</dbReference>
<proteinExistence type="predicted"/>
<feature type="domain" description="HTH rpiR-type" evidence="4">
    <location>
        <begin position="1"/>
        <end position="73"/>
    </location>
</feature>
<dbReference type="GO" id="GO:1901135">
    <property type="term" value="P:carbohydrate derivative metabolic process"/>
    <property type="evidence" value="ECO:0007669"/>
    <property type="project" value="InterPro"/>
</dbReference>
<accession>A0A2A5RZ42</accession>
<evidence type="ECO:0000313" key="6">
    <source>
        <dbReference type="EMBL" id="PCS06483.1"/>
    </source>
</evidence>
<dbReference type="EMBL" id="JXJX01000008">
    <property type="protein sequence ID" value="PCS06483.1"/>
    <property type="molecule type" value="Genomic_DNA"/>
</dbReference>
<feature type="domain" description="SIS" evidence="5">
    <location>
        <begin position="107"/>
        <end position="251"/>
    </location>
</feature>
<sequence length="251" mass="28793">MELINHMSNLTNAERCTWEIIQENYDNIPKLSISDLSNLAHVSISTVNRTVRKKGFSGYGEFRYSVREKKLPDRTGFSREFLEAIAKNEEELLQTIYSISATDVEAAVKLIDEAEEILLFARGLTINVANELLRKLQLFHKSVSLYDDPQQMLYYTRFVKEHQLVIALSLSGENAEINIPLKQVNRQLGNILALTTNQDSELVRLSDVCLIGYKSRLEINHFDLDVHSRLPLFILGRVLIDGYSIYQKNND</sequence>
<evidence type="ECO:0000256" key="3">
    <source>
        <dbReference type="ARBA" id="ARBA00023163"/>
    </source>
</evidence>
<comment type="caution">
    <text evidence="6">The sequence shown here is derived from an EMBL/GenBank/DDBJ whole genome shotgun (WGS) entry which is preliminary data.</text>
</comment>
<evidence type="ECO:0000259" key="4">
    <source>
        <dbReference type="PROSITE" id="PS51071"/>
    </source>
</evidence>
<dbReference type="AlphaFoldDB" id="A0A2A5RZ42"/>
<protein>
    <submittedName>
        <fullName evidence="6">Transcriptional regulator</fullName>
    </submittedName>
</protein>
<dbReference type="PANTHER" id="PTHR30514">
    <property type="entry name" value="GLUCOKINASE"/>
    <property type="match status" value="1"/>
</dbReference>
<evidence type="ECO:0000259" key="5">
    <source>
        <dbReference type="PROSITE" id="PS51464"/>
    </source>
</evidence>
<dbReference type="SUPFAM" id="SSF46689">
    <property type="entry name" value="Homeodomain-like"/>
    <property type="match status" value="1"/>
</dbReference>
<gene>
    <name evidence="6" type="ORF">RU87_GL001692</name>
</gene>
<dbReference type="InterPro" id="IPR000281">
    <property type="entry name" value="HTH_RpiR"/>
</dbReference>
<dbReference type="InterPro" id="IPR047640">
    <property type="entry name" value="RpiR-like"/>
</dbReference>
<reference evidence="6 7" key="1">
    <citation type="submission" date="2014-12" db="EMBL/GenBank/DDBJ databases">
        <title>Draft genome sequences of 10 type strains of Lactococcus.</title>
        <authorList>
            <person name="Sun Z."/>
            <person name="Zhong Z."/>
            <person name="Liu W."/>
            <person name="Zhang W."/>
            <person name="Zhang H."/>
        </authorList>
    </citation>
    <scope>NUCLEOTIDE SEQUENCE [LARGE SCALE GENOMIC DNA]</scope>
    <source>
        <strain evidence="6 7">DSM 20686</strain>
    </source>
</reference>
<dbReference type="Gene3D" id="3.40.50.10490">
    <property type="entry name" value="Glucose-6-phosphate isomerase like protein, domain 1"/>
    <property type="match status" value="1"/>
</dbReference>
<dbReference type="STRING" id="1348632.GCA_001591745_01176"/>
<keyword evidence="7" id="KW-1185">Reference proteome</keyword>
<evidence type="ECO:0000313" key="7">
    <source>
        <dbReference type="Proteomes" id="UP000242246"/>
    </source>
</evidence>
<dbReference type="SUPFAM" id="SSF53697">
    <property type="entry name" value="SIS domain"/>
    <property type="match status" value="1"/>
</dbReference>
<name>A0A2A5RZ42_9LACT</name>
<dbReference type="PANTHER" id="PTHR30514:SF21">
    <property type="entry name" value="RPIR-FAMILY TRANSCRIPTIONAL REGULATOR"/>
    <property type="match status" value="1"/>
</dbReference>
<dbReference type="InterPro" id="IPR009057">
    <property type="entry name" value="Homeodomain-like_sf"/>
</dbReference>
<dbReference type="InterPro" id="IPR046348">
    <property type="entry name" value="SIS_dom_sf"/>
</dbReference>
<organism evidence="6 7">
    <name type="scientific">Pseudolactococcus plantarum</name>
    <dbReference type="NCBI Taxonomy" id="1365"/>
    <lineage>
        <taxon>Bacteria</taxon>
        <taxon>Bacillati</taxon>
        <taxon>Bacillota</taxon>
        <taxon>Bacilli</taxon>
        <taxon>Lactobacillales</taxon>
        <taxon>Streptococcaceae</taxon>
        <taxon>Pseudolactococcus</taxon>
    </lineage>
</organism>
<dbReference type="PROSITE" id="PS51071">
    <property type="entry name" value="HTH_RPIR"/>
    <property type="match status" value="1"/>
</dbReference>
<keyword evidence="2" id="KW-0238">DNA-binding</keyword>
<keyword evidence="1" id="KW-0805">Transcription regulation</keyword>
<dbReference type="InterPro" id="IPR001347">
    <property type="entry name" value="SIS_dom"/>
</dbReference>
<dbReference type="Proteomes" id="UP000242246">
    <property type="component" value="Unassembled WGS sequence"/>
</dbReference>
<dbReference type="Pfam" id="PF01418">
    <property type="entry name" value="HTH_6"/>
    <property type="match status" value="1"/>
</dbReference>
<dbReference type="GO" id="GO:0003700">
    <property type="term" value="F:DNA-binding transcription factor activity"/>
    <property type="evidence" value="ECO:0007669"/>
    <property type="project" value="InterPro"/>
</dbReference>
<evidence type="ECO:0000256" key="2">
    <source>
        <dbReference type="ARBA" id="ARBA00023125"/>
    </source>
</evidence>
<dbReference type="GO" id="GO:0003677">
    <property type="term" value="F:DNA binding"/>
    <property type="evidence" value="ECO:0007669"/>
    <property type="project" value="UniProtKB-KW"/>
</dbReference>
<dbReference type="GO" id="GO:0097367">
    <property type="term" value="F:carbohydrate derivative binding"/>
    <property type="evidence" value="ECO:0007669"/>
    <property type="project" value="InterPro"/>
</dbReference>
<dbReference type="InterPro" id="IPR035472">
    <property type="entry name" value="RpiR-like_SIS"/>
</dbReference>
<evidence type="ECO:0000256" key="1">
    <source>
        <dbReference type="ARBA" id="ARBA00023015"/>
    </source>
</evidence>
<dbReference type="PROSITE" id="PS51464">
    <property type="entry name" value="SIS"/>
    <property type="match status" value="1"/>
</dbReference>
<keyword evidence="3" id="KW-0804">Transcription</keyword>
<dbReference type="CDD" id="cd05013">
    <property type="entry name" value="SIS_RpiR"/>
    <property type="match status" value="1"/>
</dbReference>
<dbReference type="Gene3D" id="1.10.10.10">
    <property type="entry name" value="Winged helix-like DNA-binding domain superfamily/Winged helix DNA-binding domain"/>
    <property type="match status" value="1"/>
</dbReference>